<reference evidence="5" key="1">
    <citation type="submission" date="2009-04" db="EMBL/GenBank/DDBJ databases">
        <authorList>
            <person name="Weinstock G."/>
            <person name="Sodergren E."/>
            <person name="Clifton S."/>
            <person name="Fulton L."/>
            <person name="Fulton B."/>
            <person name="Courtney L."/>
            <person name="Fronick C."/>
            <person name="Harrison M."/>
            <person name="Strong C."/>
            <person name="Farmer C."/>
            <person name="Delahaunty K."/>
            <person name="Markovic C."/>
            <person name="Hall O."/>
            <person name="Minx P."/>
            <person name="Tomlinson C."/>
            <person name="Mitreva M."/>
            <person name="Nelson J."/>
            <person name="Hou S."/>
            <person name="Wollam A."/>
            <person name="Pepin K.H."/>
            <person name="Johnson M."/>
            <person name="Bhonagiri V."/>
            <person name="Nash W.E."/>
            <person name="Warren W."/>
            <person name="Chinwalla A."/>
            <person name="Mardis E.R."/>
            <person name="Wilson R.K."/>
        </authorList>
    </citation>
    <scope>NUCLEOTIDE SEQUENCE [LARGE SCALE GENOMIC DNA]</scope>
    <source>
        <strain evidence="5">ATCC 51147</strain>
    </source>
</reference>
<evidence type="ECO:0000259" key="4">
    <source>
        <dbReference type="Pfam" id="PF01298"/>
    </source>
</evidence>
<organism evidence="5 6">
    <name type="scientific">Kingella oralis ATCC 51147</name>
    <dbReference type="NCBI Taxonomy" id="629741"/>
    <lineage>
        <taxon>Bacteria</taxon>
        <taxon>Pseudomonadati</taxon>
        <taxon>Pseudomonadota</taxon>
        <taxon>Betaproteobacteria</taxon>
        <taxon>Neisseriales</taxon>
        <taxon>Neisseriaceae</taxon>
        <taxon>Kingella</taxon>
    </lineage>
</organism>
<accession>C4GJJ9</accession>
<gene>
    <name evidence="5" type="ORF">GCWU000324_02222</name>
</gene>
<sequence>MKMKLTVLACAALFGLTACSSGGNSGVSYGGTIGGGASARPTPPAPNPNPAPNPKPAPNPAPTPNPNPAPNPAPAPAPAPSATFNGVAIPAESQNGANTPVSAVGSSTLDNVTVNGINITLKQPGITARTFTNIRKNTETTIASGTYLSHMRFGAYADFNHNNNPDSNPSYTFALGSVTPVADVPTSGTATYNGLAVGSVIGGGAFQEGTSTFNVDFGAKKLDGSVTIGAFNPIPLTANINGNQFSGTSAEGVHTDGRFYGPQAAEMGGVFNGEVPAPVGGGTFKWIGSFGAKK</sequence>
<dbReference type="STRING" id="629741.GCWU000324_02222"/>
<dbReference type="Proteomes" id="UP000003009">
    <property type="component" value="Unassembled WGS sequence"/>
</dbReference>
<dbReference type="EMBL" id="ACJW02000003">
    <property type="protein sequence ID" value="EEP67971.1"/>
    <property type="molecule type" value="Genomic_DNA"/>
</dbReference>
<feature type="domain" description="Transferrin-binding protein B C-lobe/N-lobe beta-barrel" evidence="4">
    <location>
        <begin position="184"/>
        <end position="294"/>
    </location>
</feature>
<dbReference type="HOGENOM" id="CLU_069306_0_0_4"/>
<dbReference type="PROSITE" id="PS51257">
    <property type="entry name" value="PROKAR_LIPOPROTEIN"/>
    <property type="match status" value="1"/>
</dbReference>
<dbReference type="Gene3D" id="2.40.160.90">
    <property type="match status" value="1"/>
</dbReference>
<keyword evidence="3" id="KW-0732">Signal</keyword>
<dbReference type="GO" id="GO:0009279">
    <property type="term" value="C:cell outer membrane"/>
    <property type="evidence" value="ECO:0007669"/>
    <property type="project" value="UniProtKB-SubCell"/>
</dbReference>
<evidence type="ECO:0000256" key="1">
    <source>
        <dbReference type="ARBA" id="ARBA00004442"/>
    </source>
</evidence>
<dbReference type="InterPro" id="IPR054843">
    <property type="entry name" value="Slam_hemophilin_C"/>
</dbReference>
<feature type="region of interest" description="Disordered" evidence="2">
    <location>
        <begin position="35"/>
        <end position="85"/>
    </location>
</feature>
<dbReference type="InterPro" id="IPR001677">
    <property type="entry name" value="TbpB_B_D"/>
</dbReference>
<name>C4GJJ9_9NEIS</name>
<dbReference type="Pfam" id="PF01298">
    <property type="entry name" value="TbpB_B_D"/>
    <property type="match status" value="1"/>
</dbReference>
<dbReference type="SUPFAM" id="SSF56925">
    <property type="entry name" value="OMPA-like"/>
    <property type="match status" value="1"/>
</dbReference>
<evidence type="ECO:0000313" key="6">
    <source>
        <dbReference type="Proteomes" id="UP000003009"/>
    </source>
</evidence>
<comment type="subcellular location">
    <subcellularLocation>
        <location evidence="1">Cell outer membrane</location>
    </subcellularLocation>
</comment>
<dbReference type="InterPro" id="IPR011250">
    <property type="entry name" value="OMP/PagP_B-barrel"/>
</dbReference>
<comment type="caution">
    <text evidence="5">The sequence shown here is derived from an EMBL/GenBank/DDBJ whole genome shotgun (WGS) entry which is preliminary data.</text>
</comment>
<proteinExistence type="predicted"/>
<keyword evidence="6" id="KW-1185">Reference proteome</keyword>
<evidence type="ECO:0000256" key="2">
    <source>
        <dbReference type="SAM" id="MobiDB-lite"/>
    </source>
</evidence>
<dbReference type="NCBIfam" id="NF041636">
    <property type="entry name" value="slam_lipo"/>
    <property type="match status" value="1"/>
</dbReference>
<dbReference type="AlphaFoldDB" id="C4GJJ9"/>
<feature type="chain" id="PRO_5002938257" description="Transferrin-binding protein B C-lobe/N-lobe beta-barrel domain-containing protein" evidence="3">
    <location>
        <begin position="21"/>
        <end position="294"/>
    </location>
</feature>
<feature type="signal peptide" evidence="3">
    <location>
        <begin position="1"/>
        <end position="20"/>
    </location>
</feature>
<feature type="compositionally biased region" description="Pro residues" evidence="2">
    <location>
        <begin position="41"/>
        <end position="79"/>
    </location>
</feature>
<evidence type="ECO:0000256" key="3">
    <source>
        <dbReference type="SAM" id="SignalP"/>
    </source>
</evidence>
<evidence type="ECO:0000313" key="5">
    <source>
        <dbReference type="EMBL" id="EEP67971.1"/>
    </source>
</evidence>
<protein>
    <recommendedName>
        <fullName evidence="4">Transferrin-binding protein B C-lobe/N-lobe beta-barrel domain-containing protein</fullName>
    </recommendedName>
</protein>